<feature type="region of interest" description="Disordered" evidence="3">
    <location>
        <begin position="1409"/>
        <end position="1453"/>
    </location>
</feature>
<dbReference type="InterPro" id="IPR001584">
    <property type="entry name" value="Integrase_cat-core"/>
</dbReference>
<dbReference type="InterPro" id="IPR013103">
    <property type="entry name" value="RVT_2"/>
</dbReference>
<keyword evidence="2" id="KW-0378">Hydrolase</keyword>
<dbReference type="Gene3D" id="3.30.420.10">
    <property type="entry name" value="Ribonuclease H-like superfamily/Ribonuclease H"/>
    <property type="match status" value="1"/>
</dbReference>
<proteinExistence type="predicted"/>
<dbReference type="GO" id="GO:0046872">
    <property type="term" value="F:metal ion binding"/>
    <property type="evidence" value="ECO:0007669"/>
    <property type="project" value="UniProtKB-KW"/>
</dbReference>
<dbReference type="CDD" id="cd09272">
    <property type="entry name" value="RNase_HI_RT_Ty1"/>
    <property type="match status" value="1"/>
</dbReference>
<dbReference type="EMBL" id="BKCJ010008171">
    <property type="protein sequence ID" value="GEU80914.1"/>
    <property type="molecule type" value="Genomic_DNA"/>
</dbReference>
<evidence type="ECO:0000256" key="1">
    <source>
        <dbReference type="ARBA" id="ARBA00022723"/>
    </source>
</evidence>
<feature type="region of interest" description="Disordered" evidence="3">
    <location>
        <begin position="1247"/>
        <end position="1296"/>
    </location>
</feature>
<sequence length="1621" mass="184301">MVNLSEDIQCAVSDTRPPMLDRTDFASWKQHIRLYCQGKENVVNIMKSINEGPFRMGTLKETLIEGTEGALHLGPERPRVYSDLTSKEKERYNAGIRATNILLQGLPKDIYSLINHYTDANDIWDNVKILLEGSELTKEDCESQLVDRIEDRGTMLGVQVQLVMGELRIELGMLIQENGVALDEEHLLFIAGGQDNAVDEDVDEQPVQDLALNVDNVFQADDYPVCDEASPSYDSNILSKPTQHVFVTSQNNAVDKSLTAELATYKKQVELYERRARFEITKREQKIDKQLRIVIADRNIKEENLEKELHSVEMQLSSTINHNKSMVEEVASLKKEFKRKENKYLEEFLDMKALKEKVAIGYKNLLCLTRVKQVQPALYNGYEIVKNQHIPAIVHDLEETLEIAEITRKKMHDKMKTTLRNKHNIDIRPPDYSKENFLTTFTPQTQLTPEQIFWSKDVFKMKAKALKELAKVAKPVKALMVNNREVHLDYLKHLKKSVETLCEIVEEAKVERPLDRSLASACLYTKHSQELLEYAAQKIRGDHSRLKNFMKKFTETISFGNDHFGAIMGLFCDSDLEVAFRKHLCYVRDTDGVELIKGSRGSNFYTISVEDIMKSSSICLLSKASNTNSWLWHHRLNHLKFGTINDLTRKDLVRGLSRLKFEKDHLCSVCQLEKSKKHTHFPKTENTNLEVLDTLYMDLCRLIRVQTINGKKYIIVIVDDYTRFTWVKFLRSKDETSEVVIKFLKQIQVDLNKTVRFIRTDNGTKFINHDLTHYYDSVVIFHQKSVLMTPQQNSVEAVGTACYTQNQSFIHTRHNKTSYELVHNKKPDLTFLHVFGALCYLTNDSEDLGKLQPTADIGIFVGYALSKKDEIHEFDRLQVWELVPQPDCVIIIPLKWIYKVKLDEYGDVLKNKARLVAKGYRQEEGINFEESFAPIARIEAIRIFIANASSKSMIIYQMDVKTTFLNGELKEEVYVSQPEGFVDPDHPTHVYRLKKALYGLKQAHRACAIALYCNNVQHSRSKHIDIRHHFIREQVEKGVVELFFVTTDYQLTNIFTKALPRERLEFLLPRLDTMADMNILANDAPAEQAPAHFWETMCINSSIGLYSWQLDEQWFNLHKDILKDALDITPTNDNNPYVAPPLSDTVIKYVNTLGYPSTLRNVSAMSVNALYQPWRAILFMINMCHTDVQGKEKEKVIDEQAAHDLLTLLTPKNKSPVDQFMFQRRNPMPTEASGHAESPSLDAKLALTDSEKESDNIVPKINTGDQDEGQAGPNPGNHNEGQAGPNPSEVEPGKTNAEAEVQSMVLVPIHQDTSSVPPMTTLVIDLMMSQSGSPLPTSTTATSIITTTTSLPPPPQQSTTDPTLVKQTWVSAVQIGESQYSPPDHKKLYDALEKSLERDYSNQLLSDLEEAHQKKRKRRDVPRTPFWSPLPQPPPPAPPADAYGAPGSEAPSSSKFAALAPQSMAWTTSNTRYESAGISRTQKLSHTDSLTQDDSIPDEQDTALVSAYETPAENSLLAKTGDMMNFLNCKGSSHALLISKMKAASYLDFGLELLMPEKIHDSLSRRKEVQSHTRILSVVILKAYSRYGGFEDLNLLLLQGHLDHLPGSDKRMLSTVVKLWT</sequence>
<evidence type="ECO:0000313" key="5">
    <source>
        <dbReference type="EMBL" id="GEU80914.1"/>
    </source>
</evidence>
<dbReference type="Pfam" id="PF00665">
    <property type="entry name" value="rve"/>
    <property type="match status" value="1"/>
</dbReference>
<evidence type="ECO:0000259" key="4">
    <source>
        <dbReference type="PROSITE" id="PS50994"/>
    </source>
</evidence>
<evidence type="ECO:0000256" key="2">
    <source>
        <dbReference type="ARBA" id="ARBA00022801"/>
    </source>
</evidence>
<dbReference type="Pfam" id="PF07727">
    <property type="entry name" value="RVT_2"/>
    <property type="match status" value="1"/>
</dbReference>
<dbReference type="SUPFAM" id="SSF53098">
    <property type="entry name" value="Ribonuclease H-like"/>
    <property type="match status" value="1"/>
</dbReference>
<dbReference type="PROSITE" id="PS50994">
    <property type="entry name" value="INTEGRASE"/>
    <property type="match status" value="1"/>
</dbReference>
<dbReference type="GO" id="GO:0015074">
    <property type="term" value="P:DNA integration"/>
    <property type="evidence" value="ECO:0007669"/>
    <property type="project" value="InterPro"/>
</dbReference>
<keyword evidence="1" id="KW-0479">Metal-binding</keyword>
<dbReference type="InterPro" id="IPR036397">
    <property type="entry name" value="RNaseH_sf"/>
</dbReference>
<feature type="compositionally biased region" description="Polar residues" evidence="3">
    <location>
        <begin position="1477"/>
        <end position="1494"/>
    </location>
</feature>
<feature type="compositionally biased region" description="Pro residues" evidence="3">
    <location>
        <begin position="1428"/>
        <end position="1439"/>
    </location>
</feature>
<organism evidence="5">
    <name type="scientific">Tanacetum cinerariifolium</name>
    <name type="common">Dalmatian daisy</name>
    <name type="synonym">Chrysanthemum cinerariifolium</name>
    <dbReference type="NCBI Taxonomy" id="118510"/>
    <lineage>
        <taxon>Eukaryota</taxon>
        <taxon>Viridiplantae</taxon>
        <taxon>Streptophyta</taxon>
        <taxon>Embryophyta</taxon>
        <taxon>Tracheophyta</taxon>
        <taxon>Spermatophyta</taxon>
        <taxon>Magnoliopsida</taxon>
        <taxon>eudicotyledons</taxon>
        <taxon>Gunneridae</taxon>
        <taxon>Pentapetalae</taxon>
        <taxon>asterids</taxon>
        <taxon>campanulids</taxon>
        <taxon>Asterales</taxon>
        <taxon>Asteraceae</taxon>
        <taxon>Asteroideae</taxon>
        <taxon>Anthemideae</taxon>
        <taxon>Anthemidinae</taxon>
        <taxon>Tanacetum</taxon>
    </lineage>
</organism>
<reference evidence="5" key="1">
    <citation type="journal article" date="2019" name="Sci. Rep.">
        <title>Draft genome of Tanacetum cinerariifolium, the natural source of mosquito coil.</title>
        <authorList>
            <person name="Yamashiro T."/>
            <person name="Shiraishi A."/>
            <person name="Satake H."/>
            <person name="Nakayama K."/>
        </authorList>
    </citation>
    <scope>NUCLEOTIDE SEQUENCE</scope>
</reference>
<dbReference type="PANTHER" id="PTHR42648:SF18">
    <property type="entry name" value="RETROTRANSPOSON, UNCLASSIFIED-LIKE PROTEIN"/>
    <property type="match status" value="1"/>
</dbReference>
<dbReference type="GO" id="GO:0003676">
    <property type="term" value="F:nucleic acid binding"/>
    <property type="evidence" value="ECO:0007669"/>
    <property type="project" value="InterPro"/>
</dbReference>
<dbReference type="Pfam" id="PF13976">
    <property type="entry name" value="gag_pre-integrs"/>
    <property type="match status" value="1"/>
</dbReference>
<name>A0A6L2N8P5_TANCI</name>
<gene>
    <name evidence="5" type="ORF">Tci_052892</name>
</gene>
<dbReference type="InterPro" id="IPR025724">
    <property type="entry name" value="GAG-pre-integrase_dom"/>
</dbReference>
<dbReference type="GO" id="GO:0016787">
    <property type="term" value="F:hydrolase activity"/>
    <property type="evidence" value="ECO:0007669"/>
    <property type="project" value="UniProtKB-KW"/>
</dbReference>
<evidence type="ECO:0000256" key="3">
    <source>
        <dbReference type="SAM" id="MobiDB-lite"/>
    </source>
</evidence>
<feature type="region of interest" description="Disordered" evidence="3">
    <location>
        <begin position="1477"/>
        <end position="1496"/>
    </location>
</feature>
<dbReference type="InterPro" id="IPR012337">
    <property type="entry name" value="RNaseH-like_sf"/>
</dbReference>
<feature type="domain" description="Integrase catalytic" evidence="4">
    <location>
        <begin position="678"/>
        <end position="795"/>
    </location>
</feature>
<dbReference type="InterPro" id="IPR039537">
    <property type="entry name" value="Retrotran_Ty1/copia-like"/>
</dbReference>
<dbReference type="PANTHER" id="PTHR42648">
    <property type="entry name" value="TRANSPOSASE, PUTATIVE-RELATED"/>
    <property type="match status" value="1"/>
</dbReference>
<accession>A0A6L2N8P5</accession>
<protein>
    <submittedName>
        <fullName evidence="5">Integrase, catalytic region, zinc finger, CCHC-type, peptidase aspartic, catalytic</fullName>
    </submittedName>
</protein>
<comment type="caution">
    <text evidence="5">The sequence shown here is derived from an EMBL/GenBank/DDBJ whole genome shotgun (WGS) entry which is preliminary data.</text>
</comment>